<dbReference type="OrthoDB" id="882993at2"/>
<gene>
    <name evidence="2" type="ORF">SAMN00777080_2341</name>
</gene>
<dbReference type="RefSeq" id="WP_084120603.1">
    <property type="nucleotide sequence ID" value="NZ_LT838813.1"/>
</dbReference>
<evidence type="ECO:0000256" key="1">
    <source>
        <dbReference type="SAM" id="SignalP"/>
    </source>
</evidence>
<evidence type="ECO:0008006" key="4">
    <source>
        <dbReference type="Google" id="ProtNLM"/>
    </source>
</evidence>
<feature type="chain" id="PRO_5013139754" description="Lipocalin-like domain-containing protein" evidence="1">
    <location>
        <begin position="20"/>
        <end position="151"/>
    </location>
</feature>
<sequence length="151" mass="16860">MKKLLVPVLFLLLMFSCNQVDKNPEFNILGYWNLAELTNSWTNETVIGEELDFTERYIFNGDGTFIKTSTIAKGQGETAAIPDQALGLFELIPSDDSGYIFKVILTYDTNVHMAANCSEGNQEFMFITGDKKLTNMTSAACDGPVFVYTKK</sequence>
<protein>
    <recommendedName>
        <fullName evidence="4">Lipocalin-like domain-containing protein</fullName>
    </recommendedName>
</protein>
<dbReference type="PROSITE" id="PS51257">
    <property type="entry name" value="PROKAR_LIPOPROTEIN"/>
    <property type="match status" value="1"/>
</dbReference>
<dbReference type="AlphaFoldDB" id="A0A1W2H484"/>
<dbReference type="STRING" id="758820.SAMN00777080_2341"/>
<keyword evidence="1" id="KW-0732">Signal</keyword>
<dbReference type="EMBL" id="LT838813">
    <property type="protein sequence ID" value="SMD43733.1"/>
    <property type="molecule type" value="Genomic_DNA"/>
</dbReference>
<evidence type="ECO:0000313" key="2">
    <source>
        <dbReference type="EMBL" id="SMD43733.1"/>
    </source>
</evidence>
<dbReference type="Proteomes" id="UP000192333">
    <property type="component" value="Chromosome I"/>
</dbReference>
<accession>A0A1W2H484</accession>
<proteinExistence type="predicted"/>
<organism evidence="2 3">
    <name type="scientific">Aquiflexum balticum DSM 16537</name>
    <dbReference type="NCBI Taxonomy" id="758820"/>
    <lineage>
        <taxon>Bacteria</taxon>
        <taxon>Pseudomonadati</taxon>
        <taxon>Bacteroidota</taxon>
        <taxon>Cytophagia</taxon>
        <taxon>Cytophagales</taxon>
        <taxon>Cyclobacteriaceae</taxon>
        <taxon>Aquiflexum</taxon>
    </lineage>
</organism>
<keyword evidence="3" id="KW-1185">Reference proteome</keyword>
<evidence type="ECO:0000313" key="3">
    <source>
        <dbReference type="Proteomes" id="UP000192333"/>
    </source>
</evidence>
<feature type="signal peptide" evidence="1">
    <location>
        <begin position="1"/>
        <end position="19"/>
    </location>
</feature>
<reference evidence="3" key="1">
    <citation type="submission" date="2017-04" db="EMBL/GenBank/DDBJ databases">
        <authorList>
            <person name="Varghese N."/>
            <person name="Submissions S."/>
        </authorList>
    </citation>
    <scope>NUCLEOTIDE SEQUENCE [LARGE SCALE GENOMIC DNA]</scope>
    <source>
        <strain evidence="3">DSM 16537</strain>
    </source>
</reference>
<name>A0A1W2H484_9BACT</name>